<feature type="signal peptide" evidence="1">
    <location>
        <begin position="1"/>
        <end position="18"/>
    </location>
</feature>
<protein>
    <submittedName>
        <fullName evidence="2">Uncharacterized protein</fullName>
    </submittedName>
</protein>
<keyword evidence="3" id="KW-1185">Reference proteome</keyword>
<evidence type="ECO:0000256" key="1">
    <source>
        <dbReference type="SAM" id="SignalP"/>
    </source>
</evidence>
<dbReference type="RefSeq" id="WP_126989313.1">
    <property type="nucleotide sequence ID" value="NZ_JTFC01000008.1"/>
</dbReference>
<dbReference type="Proteomes" id="UP000288623">
    <property type="component" value="Unassembled WGS sequence"/>
</dbReference>
<evidence type="ECO:0000313" key="3">
    <source>
        <dbReference type="Proteomes" id="UP000288623"/>
    </source>
</evidence>
<organism evidence="2 3">
    <name type="scientific">Candidatus Kurthia intestinigallinarum</name>
    <dbReference type="NCBI Taxonomy" id="1562256"/>
    <lineage>
        <taxon>Bacteria</taxon>
        <taxon>Bacillati</taxon>
        <taxon>Bacillota</taxon>
        <taxon>Bacilli</taxon>
        <taxon>Bacillales</taxon>
        <taxon>Caryophanaceae</taxon>
        <taxon>Kurthia</taxon>
    </lineage>
</organism>
<dbReference type="EMBL" id="JTFC01000008">
    <property type="protein sequence ID" value="RUS57979.1"/>
    <property type="molecule type" value="Genomic_DNA"/>
</dbReference>
<proteinExistence type="predicted"/>
<dbReference type="AlphaFoldDB" id="A0A433RXL2"/>
<gene>
    <name evidence="2" type="ORF">QI30_02165</name>
</gene>
<evidence type="ECO:0000313" key="2">
    <source>
        <dbReference type="EMBL" id="RUS57979.1"/>
    </source>
</evidence>
<sequence>MKKILSAMALSSVLLLSACGGNDTDYEVVKDTVVRGMQQYTIETKMDDEKQIKALIEELEEKAMSNNTRPDSMWINVQTKRGKLTATVKEAYTLTGMNQTGLKEKNKPELKMK</sequence>
<accession>A0A433RXL2</accession>
<reference evidence="2 3" key="1">
    <citation type="submission" date="2014-11" db="EMBL/GenBank/DDBJ databases">
        <title>Genome sequence and analysis of novel Kurthia sp.</title>
        <authorList>
            <person name="Lawson J.N."/>
            <person name="Gonzalez J.E."/>
            <person name="Rinauldi L."/>
            <person name="Xuan Z."/>
            <person name="Firman A."/>
            <person name="Shaddox L."/>
            <person name="Trudeau A."/>
            <person name="Shah S."/>
            <person name="Reiman D."/>
        </authorList>
    </citation>
    <scope>NUCLEOTIDE SEQUENCE [LARGE SCALE GENOMIC DNA]</scope>
    <source>
        <strain evidence="2 3">3B1D</strain>
    </source>
</reference>
<keyword evidence="1" id="KW-0732">Signal</keyword>
<name>A0A433RXL2_9BACL</name>
<comment type="caution">
    <text evidence="2">The sequence shown here is derived from an EMBL/GenBank/DDBJ whole genome shotgun (WGS) entry which is preliminary data.</text>
</comment>
<dbReference type="OrthoDB" id="2456245at2"/>
<feature type="chain" id="PRO_5039531668" evidence="1">
    <location>
        <begin position="19"/>
        <end position="113"/>
    </location>
</feature>
<dbReference type="PROSITE" id="PS51257">
    <property type="entry name" value="PROKAR_LIPOPROTEIN"/>
    <property type="match status" value="1"/>
</dbReference>